<dbReference type="STRING" id="1137993.SAMN05660209_03915"/>
<evidence type="ECO:0000313" key="4">
    <source>
        <dbReference type="Proteomes" id="UP000198921"/>
    </source>
</evidence>
<keyword evidence="1" id="KW-0233">DNA recombination</keyword>
<feature type="domain" description="Tyr recombinase" evidence="2">
    <location>
        <begin position="1"/>
        <end position="101"/>
    </location>
</feature>
<dbReference type="Gene3D" id="1.10.443.10">
    <property type="entry name" value="Intergrase catalytic core"/>
    <property type="match status" value="1"/>
</dbReference>
<dbReference type="InterPro" id="IPR011010">
    <property type="entry name" value="DNA_brk_join_enz"/>
</dbReference>
<proteinExistence type="predicted"/>
<sequence length="108" mass="11933">MLPAEGRHNRVHAVIEAVVLALPKGRPIGRTSVRRARTVLPQEAGVREVRPYDDRHTAGTLLLSEGVRPRVVMELLGHSQMRTTMDIYSHVMPALAREAADRVSALPP</sequence>
<evidence type="ECO:0000313" key="3">
    <source>
        <dbReference type="EMBL" id="SDY87163.1"/>
    </source>
</evidence>
<dbReference type="PROSITE" id="PS51898">
    <property type="entry name" value="TYR_RECOMBINASE"/>
    <property type="match status" value="1"/>
</dbReference>
<protein>
    <submittedName>
        <fullName evidence="3">Phage integrase family protein</fullName>
    </submittedName>
</protein>
<dbReference type="Proteomes" id="UP000198921">
    <property type="component" value="Unassembled WGS sequence"/>
</dbReference>
<reference evidence="4" key="1">
    <citation type="submission" date="2016-10" db="EMBL/GenBank/DDBJ databases">
        <authorList>
            <person name="Varghese N."/>
            <person name="Submissions S."/>
        </authorList>
    </citation>
    <scope>NUCLEOTIDE SEQUENCE [LARGE SCALE GENOMIC DNA]</scope>
    <source>
        <strain evidence="4">DSM 45422</strain>
    </source>
</reference>
<dbReference type="InterPro" id="IPR002104">
    <property type="entry name" value="Integrase_catalytic"/>
</dbReference>
<dbReference type="GO" id="GO:0015074">
    <property type="term" value="P:DNA integration"/>
    <property type="evidence" value="ECO:0007669"/>
    <property type="project" value="InterPro"/>
</dbReference>
<dbReference type="InterPro" id="IPR013762">
    <property type="entry name" value="Integrase-like_cat_sf"/>
</dbReference>
<dbReference type="AlphaFoldDB" id="A0A1H3NEL1"/>
<keyword evidence="4" id="KW-1185">Reference proteome</keyword>
<accession>A0A1H3NEL1</accession>
<dbReference type="EMBL" id="FNOT01000013">
    <property type="protein sequence ID" value="SDY87163.1"/>
    <property type="molecule type" value="Genomic_DNA"/>
</dbReference>
<evidence type="ECO:0000259" key="2">
    <source>
        <dbReference type="PROSITE" id="PS51898"/>
    </source>
</evidence>
<dbReference type="SUPFAM" id="SSF56349">
    <property type="entry name" value="DNA breaking-rejoining enzymes"/>
    <property type="match status" value="1"/>
</dbReference>
<name>A0A1H3NEL1_9ACTN</name>
<dbReference type="GO" id="GO:0006310">
    <property type="term" value="P:DNA recombination"/>
    <property type="evidence" value="ECO:0007669"/>
    <property type="project" value="UniProtKB-KW"/>
</dbReference>
<organism evidence="3 4">
    <name type="scientific">Geodermatophilus africanus</name>
    <dbReference type="NCBI Taxonomy" id="1137993"/>
    <lineage>
        <taxon>Bacteria</taxon>
        <taxon>Bacillati</taxon>
        <taxon>Actinomycetota</taxon>
        <taxon>Actinomycetes</taxon>
        <taxon>Geodermatophilales</taxon>
        <taxon>Geodermatophilaceae</taxon>
        <taxon>Geodermatophilus</taxon>
    </lineage>
</organism>
<dbReference type="Pfam" id="PF00589">
    <property type="entry name" value="Phage_integrase"/>
    <property type="match status" value="1"/>
</dbReference>
<dbReference type="GO" id="GO:0003677">
    <property type="term" value="F:DNA binding"/>
    <property type="evidence" value="ECO:0007669"/>
    <property type="project" value="InterPro"/>
</dbReference>
<gene>
    <name evidence="3" type="ORF">SAMN05660209_03915</name>
</gene>
<evidence type="ECO:0000256" key="1">
    <source>
        <dbReference type="ARBA" id="ARBA00023172"/>
    </source>
</evidence>